<dbReference type="FunFam" id="3.90.230.10:FF:000009">
    <property type="entry name" value="xaa-Pro aminopeptidase 2"/>
    <property type="match status" value="1"/>
</dbReference>
<evidence type="ECO:0000313" key="8">
    <source>
        <dbReference type="EMBL" id="JAV12780.1"/>
    </source>
</evidence>
<dbReference type="Gene3D" id="3.40.350.10">
    <property type="entry name" value="Creatinase/prolidase N-terminal domain"/>
    <property type="match status" value="2"/>
</dbReference>
<keyword evidence="8" id="KW-0645">Protease</keyword>
<keyword evidence="3" id="KW-0378">Hydrolase</keyword>
<dbReference type="Gene3D" id="3.90.230.10">
    <property type="entry name" value="Creatinase/methionine aminopeptidase superfamily"/>
    <property type="match status" value="1"/>
</dbReference>
<feature type="domain" description="Creatinase N-terminal" evidence="6">
    <location>
        <begin position="84"/>
        <end position="187"/>
    </location>
</feature>
<evidence type="ECO:0000259" key="7">
    <source>
        <dbReference type="Pfam" id="PF16188"/>
    </source>
</evidence>
<evidence type="ECO:0000256" key="3">
    <source>
        <dbReference type="ARBA" id="ARBA00022801"/>
    </source>
</evidence>
<dbReference type="InterPro" id="IPR000587">
    <property type="entry name" value="Creatinase_N"/>
</dbReference>
<feature type="domain" description="Peptidase M24" evidence="5">
    <location>
        <begin position="370"/>
        <end position="584"/>
    </location>
</feature>
<dbReference type="GO" id="GO:0070006">
    <property type="term" value="F:metalloaminopeptidase activity"/>
    <property type="evidence" value="ECO:0007669"/>
    <property type="project" value="InterPro"/>
</dbReference>
<evidence type="ECO:0000256" key="4">
    <source>
        <dbReference type="SAM" id="SignalP"/>
    </source>
</evidence>
<dbReference type="InterPro" id="IPR029149">
    <property type="entry name" value="Creatin/AminoP/Spt16_N"/>
</dbReference>
<dbReference type="EMBL" id="GFDF01001304">
    <property type="protein sequence ID" value="JAV12780.1"/>
    <property type="molecule type" value="Transcribed_RNA"/>
</dbReference>
<organism evidence="8">
    <name type="scientific">Nyssomyia neivai</name>
    <dbReference type="NCBI Taxonomy" id="330878"/>
    <lineage>
        <taxon>Eukaryota</taxon>
        <taxon>Metazoa</taxon>
        <taxon>Ecdysozoa</taxon>
        <taxon>Arthropoda</taxon>
        <taxon>Hexapoda</taxon>
        <taxon>Insecta</taxon>
        <taxon>Pterygota</taxon>
        <taxon>Neoptera</taxon>
        <taxon>Endopterygota</taxon>
        <taxon>Diptera</taxon>
        <taxon>Nematocera</taxon>
        <taxon>Psychodoidea</taxon>
        <taxon>Psychodidae</taxon>
        <taxon>Nyssomyia</taxon>
    </lineage>
</organism>
<dbReference type="InterPro" id="IPR050422">
    <property type="entry name" value="X-Pro_aminopeptidase_P"/>
</dbReference>
<evidence type="ECO:0000259" key="5">
    <source>
        <dbReference type="Pfam" id="PF00557"/>
    </source>
</evidence>
<keyword evidence="4" id="KW-0732">Signal</keyword>
<name>A0A1L8E231_9DIPT</name>
<dbReference type="GO" id="GO:0005737">
    <property type="term" value="C:cytoplasm"/>
    <property type="evidence" value="ECO:0007669"/>
    <property type="project" value="UniProtKB-ARBA"/>
</dbReference>
<dbReference type="Pfam" id="PF16188">
    <property type="entry name" value="Peptidase_M24_C"/>
    <property type="match status" value="1"/>
</dbReference>
<keyword evidence="8" id="KW-0031">Aminopeptidase</keyword>
<dbReference type="PANTHER" id="PTHR43763">
    <property type="entry name" value="XAA-PRO AMINOPEPTIDASE 1"/>
    <property type="match status" value="1"/>
</dbReference>
<reference evidence="8" key="1">
    <citation type="submission" date="2016-12" db="EMBL/GenBank/DDBJ databases">
        <title>An insight into the sialome and mialome of the sand fly, Nyssomyia neivai.</title>
        <authorList>
            <person name="Sebastian V."/>
            <person name="Goulart T.M."/>
            <person name="Oliveira W."/>
            <person name="Calvo E."/>
            <person name="Oliveira L.F."/>
            <person name="Pinto M.C."/>
            <person name="Rosselino A.M."/>
            <person name="Ribeiro J.M."/>
        </authorList>
    </citation>
    <scope>NUCLEOTIDE SEQUENCE</scope>
</reference>
<protein>
    <submittedName>
        <fullName evidence="8">Putative xaa-pro aminopeptidase</fullName>
    </submittedName>
</protein>
<dbReference type="PANTHER" id="PTHR43763:SF6">
    <property type="entry name" value="XAA-PRO AMINOPEPTIDASE 1"/>
    <property type="match status" value="1"/>
</dbReference>
<sequence length="701" mass="80661">MDVRYIVAFVAVSFLISPVSCTDVYKGIERLKCANREGVNVRPHSEFRHHLRELRTKMRIQASVPGSELDAYIVPTFDEHQSEYVAESDQRRRFLSGFTGSNGDVAVTLNSAALWTDERFLSQADSELDCEWKIFRMNSEPSIGKWLTTQLQPDAKVGADSQIVPHYMWQDLKYELSRKSIRLIDVNRYILDAIWGDQRPQPFNDPIKTHPVVFAGEKWESKIVKLRANLTGVRADAMIITSLTEVAYILNLRGNDIPYIPVFKAYLIVTQKEIFLYTNQSRIDFGVSLHLKSEPCHHENCVQVRDYNAIWSDLRTFAQQWQRVLVPTYCVFDMGASEAIYSALPQKIIVERVSPIIYMRAQKNEVERNGMLNAHIRDAAALCDILSYLEERFGYGDNWTEWQLAREIDRTRRSQKYAHDISFETVVAYGEHAALPYYTPTNTTDTFIYNNSTLLIDSGGQYFDGTTDVARTLHMGVPTAEQRRAYTLVLSAMIRLSTLVFPENLRLSDVDILPRGILWSDFKDYPHGSGHGVGSFSSVHESPITIAHTTKHRYTFKEGYFFSNEPGLYRTFDFGVKLKNVLEVVDTGKVHPTGKRFFAFRDVTLVPFEPKLIDRTMLSSQEKRWLNEYNAQIRNLVGAELKRQTKMQAFYWMMNKTKHIIEYLPEKEYRSAQEANNAISMGKASRILIAFILFVSVRALL</sequence>
<dbReference type="InterPro" id="IPR033740">
    <property type="entry name" value="Pept_M24B"/>
</dbReference>
<evidence type="ECO:0000256" key="2">
    <source>
        <dbReference type="ARBA" id="ARBA00022723"/>
    </source>
</evidence>
<dbReference type="Pfam" id="PF16189">
    <property type="entry name" value="Creatinase_N_2"/>
    <property type="match status" value="1"/>
</dbReference>
<dbReference type="GO" id="GO:0046872">
    <property type="term" value="F:metal ion binding"/>
    <property type="evidence" value="ECO:0007669"/>
    <property type="project" value="UniProtKB-KW"/>
</dbReference>
<keyword evidence="2" id="KW-0479">Metal-binding</keyword>
<dbReference type="AlphaFoldDB" id="A0A1L8E231"/>
<evidence type="ECO:0000256" key="1">
    <source>
        <dbReference type="ARBA" id="ARBA00008766"/>
    </source>
</evidence>
<dbReference type="Pfam" id="PF01321">
    <property type="entry name" value="Creatinase_N"/>
    <property type="match status" value="1"/>
</dbReference>
<dbReference type="Pfam" id="PF00557">
    <property type="entry name" value="Peptidase_M24"/>
    <property type="match status" value="1"/>
</dbReference>
<dbReference type="FunFam" id="3.40.350.10:FF:000016">
    <property type="entry name" value="Xaa-Pro aminopeptidase"/>
    <property type="match status" value="1"/>
</dbReference>
<feature type="domain" description="Peptidase M24 C-terminal" evidence="7">
    <location>
        <begin position="597"/>
        <end position="660"/>
    </location>
</feature>
<evidence type="ECO:0000259" key="6">
    <source>
        <dbReference type="Pfam" id="PF01321"/>
    </source>
</evidence>
<proteinExistence type="inferred from homology"/>
<dbReference type="InterPro" id="IPR000994">
    <property type="entry name" value="Pept_M24"/>
</dbReference>
<dbReference type="InterPro" id="IPR036005">
    <property type="entry name" value="Creatinase/aminopeptidase-like"/>
</dbReference>
<accession>A0A1L8E231</accession>
<feature type="chain" id="PRO_5012837904" evidence="4">
    <location>
        <begin position="22"/>
        <end position="701"/>
    </location>
</feature>
<dbReference type="InterPro" id="IPR032416">
    <property type="entry name" value="Peptidase_M24_C"/>
</dbReference>
<feature type="signal peptide" evidence="4">
    <location>
        <begin position="1"/>
        <end position="21"/>
    </location>
</feature>
<dbReference type="SUPFAM" id="SSF55920">
    <property type="entry name" value="Creatinase/aminopeptidase"/>
    <property type="match status" value="1"/>
</dbReference>
<dbReference type="CDD" id="cd01085">
    <property type="entry name" value="APP"/>
    <property type="match status" value="1"/>
</dbReference>
<comment type="similarity">
    <text evidence="1">Belongs to the peptidase M24B family.</text>
</comment>
<dbReference type="SUPFAM" id="SSF53092">
    <property type="entry name" value="Creatinase/prolidase N-terminal domain"/>
    <property type="match status" value="1"/>
</dbReference>